<evidence type="ECO:0000256" key="3">
    <source>
        <dbReference type="ARBA" id="ARBA00022833"/>
    </source>
</evidence>
<evidence type="ECO:0000256" key="1">
    <source>
        <dbReference type="ARBA" id="ARBA00022723"/>
    </source>
</evidence>
<dbReference type="Gene3D" id="3.30.40.10">
    <property type="entry name" value="Zinc/RING finger domain, C3HC4 (zinc finger)"/>
    <property type="match status" value="1"/>
</dbReference>
<proteinExistence type="predicted"/>
<dbReference type="AlphaFoldDB" id="A0AAV6Z1D6"/>
<keyword evidence="2" id="KW-0863">Zinc-finger</keyword>
<evidence type="ECO:0000259" key="5">
    <source>
        <dbReference type="Pfam" id="PF13445"/>
    </source>
</evidence>
<dbReference type="Pfam" id="PF13445">
    <property type="entry name" value="zf-RING_UBOX"/>
    <property type="match status" value="1"/>
</dbReference>
<keyword evidence="1" id="KW-0479">Metal-binding</keyword>
<keyword evidence="3" id="KW-0862">Zinc</keyword>
<dbReference type="InterPro" id="IPR013083">
    <property type="entry name" value="Znf_RING/FYVE/PHD"/>
</dbReference>
<comment type="caution">
    <text evidence="6">The sequence shown here is derived from an EMBL/GenBank/DDBJ whole genome shotgun (WGS) entry which is preliminary data.</text>
</comment>
<feature type="compositionally biased region" description="Polar residues" evidence="4">
    <location>
        <begin position="1"/>
        <end position="19"/>
    </location>
</feature>
<feature type="region of interest" description="Disordered" evidence="4">
    <location>
        <begin position="1"/>
        <end position="28"/>
    </location>
</feature>
<feature type="domain" description="Zinc finger RING-type eukaryotic" evidence="5">
    <location>
        <begin position="33"/>
        <end position="57"/>
    </location>
</feature>
<gene>
    <name evidence="6" type="ORF">GDO81_024729</name>
</gene>
<dbReference type="InterPro" id="IPR027370">
    <property type="entry name" value="Znf-RING_euk"/>
</dbReference>
<dbReference type="Proteomes" id="UP000824782">
    <property type="component" value="Unassembled WGS sequence"/>
</dbReference>
<name>A0AAV6Z1D6_ENGPU</name>
<evidence type="ECO:0000313" key="7">
    <source>
        <dbReference type="Proteomes" id="UP000824782"/>
    </source>
</evidence>
<dbReference type="SUPFAM" id="SSF57850">
    <property type="entry name" value="RING/U-box"/>
    <property type="match status" value="1"/>
</dbReference>
<evidence type="ECO:0000256" key="2">
    <source>
        <dbReference type="ARBA" id="ARBA00022771"/>
    </source>
</evidence>
<accession>A0AAV6Z1D6</accession>
<dbReference type="GO" id="GO:0008270">
    <property type="term" value="F:zinc ion binding"/>
    <property type="evidence" value="ECO:0007669"/>
    <property type="project" value="UniProtKB-KW"/>
</dbReference>
<keyword evidence="7" id="KW-1185">Reference proteome</keyword>
<organism evidence="6 7">
    <name type="scientific">Engystomops pustulosus</name>
    <name type="common">Tungara frog</name>
    <name type="synonym">Physalaemus pustulosus</name>
    <dbReference type="NCBI Taxonomy" id="76066"/>
    <lineage>
        <taxon>Eukaryota</taxon>
        <taxon>Metazoa</taxon>
        <taxon>Chordata</taxon>
        <taxon>Craniata</taxon>
        <taxon>Vertebrata</taxon>
        <taxon>Euteleostomi</taxon>
        <taxon>Amphibia</taxon>
        <taxon>Batrachia</taxon>
        <taxon>Anura</taxon>
        <taxon>Neobatrachia</taxon>
        <taxon>Hyloidea</taxon>
        <taxon>Leptodactylidae</taxon>
        <taxon>Leiuperinae</taxon>
        <taxon>Engystomops</taxon>
    </lineage>
</organism>
<protein>
    <recommendedName>
        <fullName evidence="5">Zinc finger RING-type eukaryotic domain-containing protein</fullName>
    </recommendedName>
</protein>
<evidence type="ECO:0000256" key="4">
    <source>
        <dbReference type="SAM" id="MobiDB-lite"/>
    </source>
</evidence>
<sequence>MFLQRNNSRNFPPTNLTETPKSRHSRFHSDLSCPVCLQTATSPVETNCGHLFCGESAAPTIIKPLYSHCHRSLNWAERQ</sequence>
<reference evidence="6" key="1">
    <citation type="thesis" date="2020" institute="ProQuest LLC" country="789 East Eisenhower Parkway, Ann Arbor, MI, USA">
        <title>Comparative Genomics and Chromosome Evolution.</title>
        <authorList>
            <person name="Mudd A.B."/>
        </authorList>
    </citation>
    <scope>NUCLEOTIDE SEQUENCE</scope>
    <source>
        <strain evidence="6">237g6f4</strain>
        <tissue evidence="6">Blood</tissue>
    </source>
</reference>
<evidence type="ECO:0000313" key="6">
    <source>
        <dbReference type="EMBL" id="KAG8543417.1"/>
    </source>
</evidence>
<dbReference type="EMBL" id="WNYA01003459">
    <property type="protein sequence ID" value="KAG8543417.1"/>
    <property type="molecule type" value="Genomic_DNA"/>
</dbReference>